<dbReference type="Gene3D" id="3.30.50.10">
    <property type="entry name" value="Erythroid Transcription Factor GATA-1, subunit A"/>
    <property type="match status" value="1"/>
</dbReference>
<feature type="compositionally biased region" description="Polar residues" evidence="11">
    <location>
        <begin position="593"/>
        <end position="624"/>
    </location>
</feature>
<comment type="similarity">
    <text evidence="1">Belongs to the biotin--protein ligase family.</text>
</comment>
<dbReference type="EMBL" id="BGPR01030545">
    <property type="protein sequence ID" value="GBO03133.1"/>
    <property type="molecule type" value="Genomic_DNA"/>
</dbReference>
<accession>A0A4Y2TR67</accession>
<keyword evidence="6" id="KW-0805">Transcription regulation</keyword>
<proteinExistence type="inferred from homology"/>
<dbReference type="CDD" id="cd16442">
    <property type="entry name" value="BPL"/>
    <property type="match status" value="1"/>
</dbReference>
<keyword evidence="9" id="KW-0675">Receptor</keyword>
<dbReference type="Proteomes" id="UP000499080">
    <property type="component" value="Unassembled WGS sequence"/>
</dbReference>
<dbReference type="SUPFAM" id="SSF57716">
    <property type="entry name" value="Glucocorticoid receptor-like (DNA-binding domain)"/>
    <property type="match status" value="1"/>
</dbReference>
<dbReference type="PROSITE" id="PS51030">
    <property type="entry name" value="NUCLEAR_REC_DBD_2"/>
    <property type="match status" value="1"/>
</dbReference>
<organism evidence="14 15">
    <name type="scientific">Araneus ventricosus</name>
    <name type="common">Orbweaver spider</name>
    <name type="synonym">Epeira ventricosa</name>
    <dbReference type="NCBI Taxonomy" id="182803"/>
    <lineage>
        <taxon>Eukaryota</taxon>
        <taxon>Metazoa</taxon>
        <taxon>Ecdysozoa</taxon>
        <taxon>Arthropoda</taxon>
        <taxon>Chelicerata</taxon>
        <taxon>Arachnida</taxon>
        <taxon>Araneae</taxon>
        <taxon>Araneomorphae</taxon>
        <taxon>Entelegynae</taxon>
        <taxon>Araneoidea</taxon>
        <taxon>Araneidae</taxon>
        <taxon>Araneus</taxon>
    </lineage>
</organism>
<dbReference type="Pfam" id="PF00105">
    <property type="entry name" value="zf-C4"/>
    <property type="match status" value="1"/>
</dbReference>
<reference evidence="14 15" key="1">
    <citation type="journal article" date="2019" name="Sci. Rep.">
        <title>Orb-weaving spider Araneus ventricosus genome elucidates the spidroin gene catalogue.</title>
        <authorList>
            <person name="Kono N."/>
            <person name="Nakamura H."/>
            <person name="Ohtoshi R."/>
            <person name="Moran D.A.P."/>
            <person name="Shinohara A."/>
            <person name="Yoshida Y."/>
            <person name="Fujiwara M."/>
            <person name="Mori M."/>
            <person name="Tomita M."/>
            <person name="Arakawa K."/>
        </authorList>
    </citation>
    <scope>NUCLEOTIDE SEQUENCE [LARGE SCALE GENOMIC DNA]</scope>
</reference>
<evidence type="ECO:0000256" key="4">
    <source>
        <dbReference type="ARBA" id="ARBA00022771"/>
    </source>
</evidence>
<dbReference type="InterPro" id="IPR013088">
    <property type="entry name" value="Znf_NHR/GATA"/>
</dbReference>
<evidence type="ECO:0000256" key="6">
    <source>
        <dbReference type="ARBA" id="ARBA00023015"/>
    </source>
</evidence>
<dbReference type="SMART" id="SM00399">
    <property type="entry name" value="ZnF_C4"/>
    <property type="match status" value="1"/>
</dbReference>
<evidence type="ECO:0000256" key="2">
    <source>
        <dbReference type="ARBA" id="ARBA00022598"/>
    </source>
</evidence>
<evidence type="ECO:0000256" key="9">
    <source>
        <dbReference type="ARBA" id="ARBA00023170"/>
    </source>
</evidence>
<evidence type="ECO:0000313" key="15">
    <source>
        <dbReference type="Proteomes" id="UP000499080"/>
    </source>
</evidence>
<evidence type="ECO:0000256" key="11">
    <source>
        <dbReference type="SAM" id="MobiDB-lite"/>
    </source>
</evidence>
<evidence type="ECO:0000259" key="13">
    <source>
        <dbReference type="PROSITE" id="PS51733"/>
    </source>
</evidence>
<evidence type="ECO:0000259" key="12">
    <source>
        <dbReference type="PROSITE" id="PS51030"/>
    </source>
</evidence>
<dbReference type="AlphaFoldDB" id="A0A4Y2TR67"/>
<dbReference type="PANTHER" id="PTHR12835:SF5">
    <property type="entry name" value="BIOTIN--PROTEIN LIGASE"/>
    <property type="match status" value="1"/>
</dbReference>
<feature type="domain" description="Nuclear receptor" evidence="12">
    <location>
        <begin position="515"/>
        <end position="565"/>
    </location>
</feature>
<gene>
    <name evidence="14" type="primary">Hlcs_3</name>
    <name evidence="14" type="ORF">AVEN_267093_1</name>
</gene>
<protein>
    <submittedName>
        <fullName evidence="14">Biotin--protein ligase</fullName>
    </submittedName>
</protein>
<sequence length="700" mass="77548">MNSGSAFVKPPNVLVYVGENQQNVFKNIATNILRCLNIDKYVVYELTKSEVLGTPWKENVALLVVLSDEIESSIAEDFRKYLDNKGKMIVFCSNFDFPRAGLKCNLVPGGDKVNISYKDIFNVPVLRGKYSYTLVDGHVLATNSDGESAIMKSTYNGGDFVVSSVHLALDPELASHIEGAGKDEENRLLILKKILGEELGLEIKSAIIPSPTPGYVIVDDDKLLCEIRNKFNAKEIHLGKLENSFAATAELLGTSADINVPVLFESDSAGAVLFDKVAYFSKLKSNNFGHVMVYFPVITSTMIASEQLSEHENIVVIAGRQIAGRGRSGNIWISPEGSAMFTLHFSLSLSSKLGQRLSMLQHMASLAVVHSIGKNPIYSKLDLRLKWPNDLYYGKERKIGGVLVNTTIQGSIAHVYIGIGINVANEQPTMCINSAIEAHNSDTGDTLPLLKPEEVIALTLTELEIIIDEFTKSGPDNFLSLYYSYWLHSGQRVTLSAINKEAIIQRLDDYGFLMGFFRRSQSSVVNYQCPRQKNCVVDRVNRNRCQYCRLQKCLALGMSRDAVKFGRMSKKQREKVEDEVRFHRAQLVRPQGTAPSHSTPQPTETSPDSSVFDHQQQPSSSNQHVSYINSGYTYNGDLNTFSTNGYTYTPQAIQFDLGSTDYVDSTTFDPQQQLETLPDANSLLITVVPPGPMTTNSHLG</sequence>
<keyword evidence="2 14" id="KW-0436">Ligase</keyword>
<dbReference type="InterPro" id="IPR045864">
    <property type="entry name" value="aa-tRNA-synth_II/BPL/LPL"/>
</dbReference>
<evidence type="ECO:0000256" key="1">
    <source>
        <dbReference type="ARBA" id="ARBA00009934"/>
    </source>
</evidence>
<dbReference type="Gene3D" id="3.30.930.10">
    <property type="entry name" value="Bira Bifunctional Protein, Domain 2"/>
    <property type="match status" value="1"/>
</dbReference>
<evidence type="ECO:0000256" key="8">
    <source>
        <dbReference type="ARBA" id="ARBA00023163"/>
    </source>
</evidence>
<evidence type="ECO:0000256" key="10">
    <source>
        <dbReference type="ARBA" id="ARBA00023242"/>
    </source>
</evidence>
<dbReference type="Pfam" id="PF03099">
    <property type="entry name" value="BPL_LplA_LipB"/>
    <property type="match status" value="1"/>
</dbReference>
<dbReference type="PROSITE" id="PS51733">
    <property type="entry name" value="BPL_LPL_CATALYTIC"/>
    <property type="match status" value="1"/>
</dbReference>
<keyword evidence="5" id="KW-0862">Zinc</keyword>
<comment type="caution">
    <text evidence="14">The sequence shown here is derived from an EMBL/GenBank/DDBJ whole genome shotgun (WGS) entry which is preliminary data.</text>
</comment>
<evidence type="ECO:0000256" key="5">
    <source>
        <dbReference type="ARBA" id="ARBA00022833"/>
    </source>
</evidence>
<keyword evidence="7" id="KW-0238">DNA-binding</keyword>
<dbReference type="GO" id="GO:0003700">
    <property type="term" value="F:DNA-binding transcription factor activity"/>
    <property type="evidence" value="ECO:0007669"/>
    <property type="project" value="InterPro"/>
</dbReference>
<keyword evidence="8" id="KW-0804">Transcription</keyword>
<keyword evidence="3" id="KW-0479">Metal-binding</keyword>
<dbReference type="PANTHER" id="PTHR12835">
    <property type="entry name" value="BIOTIN PROTEIN LIGASE"/>
    <property type="match status" value="1"/>
</dbReference>
<name>A0A4Y2TR67_ARAVE</name>
<dbReference type="SUPFAM" id="SSF55681">
    <property type="entry name" value="Class II aaRS and biotin synthetases"/>
    <property type="match status" value="1"/>
</dbReference>
<evidence type="ECO:0000256" key="3">
    <source>
        <dbReference type="ARBA" id="ARBA00022723"/>
    </source>
</evidence>
<dbReference type="OrthoDB" id="10250105at2759"/>
<dbReference type="GO" id="GO:0004077">
    <property type="term" value="F:biotin--[biotin carboxyl-carrier protein] ligase activity"/>
    <property type="evidence" value="ECO:0007669"/>
    <property type="project" value="InterPro"/>
</dbReference>
<evidence type="ECO:0000313" key="14">
    <source>
        <dbReference type="EMBL" id="GBO03133.1"/>
    </source>
</evidence>
<dbReference type="InterPro" id="IPR001628">
    <property type="entry name" value="Znf_hrmn_rcpt"/>
</dbReference>
<feature type="region of interest" description="Disordered" evidence="11">
    <location>
        <begin position="585"/>
        <end position="624"/>
    </location>
</feature>
<dbReference type="InterPro" id="IPR004408">
    <property type="entry name" value="Biotin_CoA_COase_ligase"/>
</dbReference>
<dbReference type="GO" id="GO:0043565">
    <property type="term" value="F:sequence-specific DNA binding"/>
    <property type="evidence" value="ECO:0007669"/>
    <property type="project" value="InterPro"/>
</dbReference>
<dbReference type="GO" id="GO:0005737">
    <property type="term" value="C:cytoplasm"/>
    <property type="evidence" value="ECO:0007669"/>
    <property type="project" value="TreeGrafter"/>
</dbReference>
<evidence type="ECO:0000256" key="7">
    <source>
        <dbReference type="ARBA" id="ARBA00023125"/>
    </source>
</evidence>
<keyword evidence="10" id="KW-0539">Nucleus</keyword>
<dbReference type="GO" id="GO:0008270">
    <property type="term" value="F:zinc ion binding"/>
    <property type="evidence" value="ECO:0007669"/>
    <property type="project" value="UniProtKB-KW"/>
</dbReference>
<keyword evidence="4" id="KW-0863">Zinc-finger</keyword>
<dbReference type="NCBIfam" id="TIGR00121">
    <property type="entry name" value="birA_ligase"/>
    <property type="match status" value="1"/>
</dbReference>
<feature type="domain" description="BPL/LPL catalytic" evidence="13">
    <location>
        <begin position="275"/>
        <end position="471"/>
    </location>
</feature>
<dbReference type="InterPro" id="IPR004143">
    <property type="entry name" value="BPL_LPL_catalytic"/>
</dbReference>
<keyword evidence="15" id="KW-1185">Reference proteome</keyword>